<accession>A0AAD3NQX9</accession>
<protein>
    <submittedName>
        <fullName evidence="1">Uncharacterized protein</fullName>
    </submittedName>
</protein>
<keyword evidence="3" id="KW-1185">Reference proteome</keyword>
<gene>
    <name evidence="1" type="ORF">SUGI_1423360</name>
    <name evidence="2" type="ORF">SUGI_1423410</name>
</gene>
<dbReference type="Proteomes" id="UP001234787">
    <property type="component" value="Unassembled WGS sequence"/>
</dbReference>
<proteinExistence type="predicted"/>
<name>A0AAD3NQX9_CRYJA</name>
<evidence type="ECO:0000313" key="2">
    <source>
        <dbReference type="EMBL" id="GLJ58209.1"/>
    </source>
</evidence>
<reference evidence="1" key="1">
    <citation type="submission" date="2022-12" db="EMBL/GenBank/DDBJ databases">
        <title>Chromosome-Level Genome Assembly of Japanese Cedar (Cryptomeriajaponica D. Don).</title>
        <authorList>
            <person name="Fujino T."/>
            <person name="Yamaguchi K."/>
            <person name="Yokoyama T."/>
            <person name="Hamanaka T."/>
            <person name="Harazono Y."/>
            <person name="Kamada H."/>
            <person name="Kobayashi W."/>
            <person name="Ujino-Ihara T."/>
            <person name="Uchiyama K."/>
            <person name="Matsumoto A."/>
            <person name="Izuno A."/>
            <person name="Tsumura Y."/>
            <person name="Toyoda A."/>
            <person name="Shigenobu S."/>
            <person name="Moriguchi Y."/>
            <person name="Ueno S."/>
            <person name="Kasahara M."/>
        </authorList>
    </citation>
    <scope>NUCLEOTIDE SEQUENCE</scope>
</reference>
<evidence type="ECO:0000313" key="1">
    <source>
        <dbReference type="EMBL" id="GLJ58204.1"/>
    </source>
</evidence>
<dbReference type="EMBL" id="BSEH01000301">
    <property type="protein sequence ID" value="GLJ58209.1"/>
    <property type="molecule type" value="Genomic_DNA"/>
</dbReference>
<comment type="caution">
    <text evidence="1">The sequence shown here is derived from an EMBL/GenBank/DDBJ whole genome shotgun (WGS) entry which is preliminary data.</text>
</comment>
<evidence type="ECO:0000313" key="3">
    <source>
        <dbReference type="Proteomes" id="UP001234787"/>
    </source>
</evidence>
<sequence length="131" mass="14816">MGGLNLPLKRLSLRSRCSNRASWNSDELMLPSKLNPLRSSRETWPVPRLQLTPLHVQELNPCQEVRVLYSSTTAALKSRRRFLSGRGHAIAGEVKQHNIVMIANATLPHENIASIVLETKILIIFSLKEKR</sequence>
<dbReference type="AlphaFoldDB" id="A0AAD3NQX9"/>
<organism evidence="1 3">
    <name type="scientific">Cryptomeria japonica</name>
    <name type="common">Japanese cedar</name>
    <name type="synonym">Cupressus japonica</name>
    <dbReference type="NCBI Taxonomy" id="3369"/>
    <lineage>
        <taxon>Eukaryota</taxon>
        <taxon>Viridiplantae</taxon>
        <taxon>Streptophyta</taxon>
        <taxon>Embryophyta</taxon>
        <taxon>Tracheophyta</taxon>
        <taxon>Spermatophyta</taxon>
        <taxon>Pinopsida</taxon>
        <taxon>Pinidae</taxon>
        <taxon>Conifers II</taxon>
        <taxon>Cupressales</taxon>
        <taxon>Cupressaceae</taxon>
        <taxon>Cryptomeria</taxon>
    </lineage>
</organism>
<dbReference type="EMBL" id="BSEH01000301">
    <property type="protein sequence ID" value="GLJ58204.1"/>
    <property type="molecule type" value="Genomic_DNA"/>
</dbReference>